<evidence type="ECO:0000256" key="2">
    <source>
        <dbReference type="ARBA" id="ARBA00023002"/>
    </source>
</evidence>
<dbReference type="RefSeq" id="WP_179407345.1">
    <property type="nucleotide sequence ID" value="NZ_BMGF01000002.1"/>
</dbReference>
<name>A0A7Y9XVT1_9SPHN</name>
<gene>
    <name evidence="5" type="ORF">FHS75_001823</name>
</gene>
<dbReference type="AlphaFoldDB" id="A0A7Y9XVT1"/>
<dbReference type="PRINTS" id="PR00081">
    <property type="entry name" value="GDHRDH"/>
</dbReference>
<proteinExistence type="inferred from homology"/>
<feature type="domain" description="Ketoreductase" evidence="4">
    <location>
        <begin position="10"/>
        <end position="195"/>
    </location>
</feature>
<dbReference type="Gene3D" id="3.40.50.720">
    <property type="entry name" value="NAD(P)-binding Rossmann-like Domain"/>
    <property type="match status" value="1"/>
</dbReference>
<reference evidence="5 6" key="1">
    <citation type="submission" date="2020-07" db="EMBL/GenBank/DDBJ databases">
        <title>Genomic Encyclopedia of Type Strains, Phase IV (KMG-IV): sequencing the most valuable type-strain genomes for metagenomic binning, comparative biology and taxonomic classification.</title>
        <authorList>
            <person name="Goeker M."/>
        </authorList>
    </citation>
    <scope>NUCLEOTIDE SEQUENCE [LARGE SCALE GENOMIC DNA]</scope>
    <source>
        <strain evidence="5 6">DSM 29043</strain>
    </source>
</reference>
<dbReference type="Pfam" id="PF00106">
    <property type="entry name" value="adh_short"/>
    <property type="match status" value="1"/>
</dbReference>
<dbReference type="InterPro" id="IPR057326">
    <property type="entry name" value="KR_dom"/>
</dbReference>
<keyword evidence="6" id="KW-1185">Reference proteome</keyword>
<sequence>MRDPFDFTGKVVLITGGSRGLGREMALGFARRGADIVVASRKLEACEAVADEIRALGREAAAIAVHVGKWDSVEALADAAYERFGRIDILINNAGMSPLAPSMAEVSEELFDKVVQVNFKGVYRLSVLIGSRMAEGEGGSIINVSSVGSLLPSPYFPVYAGAKAAVNALTTALAREYAPKVRVNVVCPGGFLTDVAGDWAEDPEALESVMLNRFAQPDELLTTAFYLASEGSSFTTGALIRVDGGAMYTK</sequence>
<comment type="similarity">
    <text evidence="1 3">Belongs to the short-chain dehydrogenases/reductases (SDR) family.</text>
</comment>
<evidence type="ECO:0000313" key="5">
    <source>
        <dbReference type="EMBL" id="NYH95504.1"/>
    </source>
</evidence>
<keyword evidence="2" id="KW-0560">Oxidoreductase</keyword>
<evidence type="ECO:0000256" key="1">
    <source>
        <dbReference type="ARBA" id="ARBA00006484"/>
    </source>
</evidence>
<dbReference type="InterPro" id="IPR002347">
    <property type="entry name" value="SDR_fam"/>
</dbReference>
<protein>
    <submittedName>
        <fullName evidence="5">NAD(P)-dependent dehydrogenase (Short-subunit alcohol dehydrogenase family)</fullName>
    </submittedName>
</protein>
<dbReference type="SMART" id="SM00822">
    <property type="entry name" value="PKS_KR"/>
    <property type="match status" value="1"/>
</dbReference>
<dbReference type="FunFam" id="3.40.50.720:FF:000084">
    <property type="entry name" value="Short-chain dehydrogenase reductase"/>
    <property type="match status" value="1"/>
</dbReference>
<dbReference type="InterPro" id="IPR020904">
    <property type="entry name" value="Sc_DH/Rdtase_CS"/>
</dbReference>
<dbReference type="PANTHER" id="PTHR43639">
    <property type="entry name" value="OXIDOREDUCTASE, SHORT-CHAIN DEHYDROGENASE/REDUCTASE FAMILY (AFU_ORTHOLOGUE AFUA_5G02870)"/>
    <property type="match status" value="1"/>
</dbReference>
<evidence type="ECO:0000256" key="3">
    <source>
        <dbReference type="RuleBase" id="RU000363"/>
    </source>
</evidence>
<dbReference type="Proteomes" id="UP000522081">
    <property type="component" value="Unassembled WGS sequence"/>
</dbReference>
<dbReference type="PROSITE" id="PS00061">
    <property type="entry name" value="ADH_SHORT"/>
    <property type="match status" value="1"/>
</dbReference>
<dbReference type="EMBL" id="JACBZF010000002">
    <property type="protein sequence ID" value="NYH95504.1"/>
    <property type="molecule type" value="Genomic_DNA"/>
</dbReference>
<dbReference type="NCBIfam" id="NF005559">
    <property type="entry name" value="PRK07231.1"/>
    <property type="match status" value="1"/>
</dbReference>
<dbReference type="SUPFAM" id="SSF51735">
    <property type="entry name" value="NAD(P)-binding Rossmann-fold domains"/>
    <property type="match status" value="1"/>
</dbReference>
<dbReference type="GO" id="GO:0016491">
    <property type="term" value="F:oxidoreductase activity"/>
    <property type="evidence" value="ECO:0007669"/>
    <property type="project" value="UniProtKB-KW"/>
</dbReference>
<comment type="caution">
    <text evidence="5">The sequence shown here is derived from an EMBL/GenBank/DDBJ whole genome shotgun (WGS) entry which is preliminary data.</text>
</comment>
<dbReference type="PRINTS" id="PR00080">
    <property type="entry name" value="SDRFAMILY"/>
</dbReference>
<dbReference type="PANTHER" id="PTHR43639:SF1">
    <property type="entry name" value="SHORT-CHAIN DEHYDROGENASE_REDUCTASE FAMILY PROTEIN"/>
    <property type="match status" value="1"/>
</dbReference>
<dbReference type="CDD" id="cd05233">
    <property type="entry name" value="SDR_c"/>
    <property type="match status" value="1"/>
</dbReference>
<evidence type="ECO:0000313" key="6">
    <source>
        <dbReference type="Proteomes" id="UP000522081"/>
    </source>
</evidence>
<organism evidence="5 6">
    <name type="scientific">Novosphingobium marinum</name>
    <dbReference type="NCBI Taxonomy" id="1514948"/>
    <lineage>
        <taxon>Bacteria</taxon>
        <taxon>Pseudomonadati</taxon>
        <taxon>Pseudomonadota</taxon>
        <taxon>Alphaproteobacteria</taxon>
        <taxon>Sphingomonadales</taxon>
        <taxon>Sphingomonadaceae</taxon>
        <taxon>Novosphingobium</taxon>
    </lineage>
</organism>
<evidence type="ECO:0000259" key="4">
    <source>
        <dbReference type="SMART" id="SM00822"/>
    </source>
</evidence>
<dbReference type="InterPro" id="IPR036291">
    <property type="entry name" value="NAD(P)-bd_dom_sf"/>
</dbReference>
<accession>A0A7Y9XVT1</accession>